<dbReference type="AlphaFoldDB" id="A0AAE4YBN7"/>
<dbReference type="Proteomes" id="UP001193501">
    <property type="component" value="Unassembled WGS sequence"/>
</dbReference>
<comment type="caution">
    <text evidence="1">The sequence shown here is derived from an EMBL/GenBank/DDBJ whole genome shotgun (WGS) entry which is preliminary data.</text>
</comment>
<accession>A0AAE4YBN7</accession>
<gene>
    <name evidence="1" type="ORF">GV832_05250</name>
</gene>
<name>A0AAE4YBN7_9RHOB</name>
<proteinExistence type="predicted"/>
<evidence type="ECO:0000313" key="1">
    <source>
        <dbReference type="EMBL" id="NBZ86980.1"/>
    </source>
</evidence>
<dbReference type="EMBL" id="JAABNR010000004">
    <property type="protein sequence ID" value="NBZ86980.1"/>
    <property type="molecule type" value="Genomic_DNA"/>
</dbReference>
<organism evidence="1 2">
    <name type="scientific">Stagnihabitans tardus</name>
    <dbReference type="NCBI Taxonomy" id="2699202"/>
    <lineage>
        <taxon>Bacteria</taxon>
        <taxon>Pseudomonadati</taxon>
        <taxon>Pseudomonadota</taxon>
        <taxon>Alphaproteobacteria</taxon>
        <taxon>Rhodobacterales</taxon>
        <taxon>Paracoccaceae</taxon>
        <taxon>Stagnihabitans</taxon>
    </lineage>
</organism>
<keyword evidence="2" id="KW-1185">Reference proteome</keyword>
<protein>
    <submittedName>
        <fullName evidence="1">Molybdopterin guanine dinucleotide synthesis</fullName>
    </submittedName>
</protein>
<dbReference type="RefSeq" id="WP_168773793.1">
    <property type="nucleotide sequence ID" value="NZ_JAABNR010000004.1"/>
</dbReference>
<evidence type="ECO:0000313" key="2">
    <source>
        <dbReference type="Proteomes" id="UP001193501"/>
    </source>
</evidence>
<sequence length="260" mass="28329">MTFDRVIVVDWSAASRPHPTPRKDAVWIGVTDGKTEAQEFHSTRASAETRLQALVAEGRRDLIGFDFPFGAPLGLAHRLTGTETAPALWAWLAARITDGPRNANNRFQVAAEMNRTLGAPAFWGRPATWDIAGLPTRKLCDYKTLGLDEHRACEKKWPGTQPFWKLLGAGSVGSQALMGLPVIHRLSQLPGVTAWPWDATGRVVLAEVWPSVLAPKVRAEADPIPDRAQVKLLARALWAMGALPSAPSDAEGWILTPGRP</sequence>
<reference evidence="1" key="1">
    <citation type="submission" date="2020-01" db="EMBL/GenBank/DDBJ databases">
        <authorList>
            <person name="Chen W.-M."/>
        </authorList>
    </citation>
    <scope>NUCLEOTIDE SEQUENCE</scope>
    <source>
        <strain evidence="1">CYK-10</strain>
    </source>
</reference>